<dbReference type="SUPFAM" id="SSF51735">
    <property type="entry name" value="NAD(P)-binding Rossmann-fold domains"/>
    <property type="match status" value="1"/>
</dbReference>
<dbReference type="GO" id="GO:0008654">
    <property type="term" value="P:phospholipid biosynthetic process"/>
    <property type="evidence" value="ECO:0007669"/>
    <property type="project" value="InterPro"/>
</dbReference>
<evidence type="ECO:0000313" key="3">
    <source>
        <dbReference type="EMBL" id="MBB3676661.1"/>
    </source>
</evidence>
<dbReference type="Pfam" id="PF07994">
    <property type="entry name" value="NAD_binding_5"/>
    <property type="match status" value="1"/>
</dbReference>
<dbReference type="Gene3D" id="3.30.360.10">
    <property type="entry name" value="Dihydrodipicolinate Reductase, domain 2"/>
    <property type="match status" value="1"/>
</dbReference>
<comment type="caution">
    <text evidence="4">The sequence shown here is derived from an EMBL/GenBank/DDBJ whole genome shotgun (WGS) entry which is preliminary data.</text>
</comment>
<name>A0A323VHK8_9ACTN</name>
<evidence type="ECO:0000313" key="6">
    <source>
        <dbReference type="Proteomes" id="UP000580718"/>
    </source>
</evidence>
<reference evidence="3 6" key="2">
    <citation type="submission" date="2020-08" db="EMBL/GenBank/DDBJ databases">
        <title>Sequencing the genomes of 1000 actinobacteria strains.</title>
        <authorList>
            <person name="Klenk H.-P."/>
        </authorList>
    </citation>
    <scope>NUCLEOTIDE SEQUENCE [LARGE SCALE GENOMIC DNA]</scope>
    <source>
        <strain evidence="3 6">DSM 16678</strain>
    </source>
</reference>
<dbReference type="RefSeq" id="WP_110550217.1">
    <property type="nucleotide sequence ID" value="NZ_JACIBU010000001.1"/>
</dbReference>
<comment type="similarity">
    <text evidence="1">Belongs to the myo-inositol 1-phosphate synthase family.</text>
</comment>
<dbReference type="Pfam" id="PF01658">
    <property type="entry name" value="Inos-1-P_synth"/>
    <property type="match status" value="1"/>
</dbReference>
<dbReference type="SUPFAM" id="SSF55347">
    <property type="entry name" value="Glyceraldehyde-3-phosphate dehydrogenase-like, C-terminal domain"/>
    <property type="match status" value="1"/>
</dbReference>
<dbReference type="OrthoDB" id="729130at2"/>
<sequence length="416" mass="44439">MSQSSRRVGTAIVGLGGAVATTAVAGLELLRLGAVAADGLPLAGLTIGDRTVEEATGLAAYDDIVVGGWDLDGSDLYKAAEQHGVLDARQLQQAEPRLSTITPWPAAGDADFCRNVTGGNVVLAEGRRAQVDAVRADLRRFREEQQLDGLVLLNLASTERWPDPAAACLQTPEAFEAGLDADDRSITPAMVYAYAAIVEGVGYANFTPSLSADVPALVQLAEQRGVPIAGKDGKTGQTMMKTVLAPAFRSRALRVEGWYSTNILGNRDGLALDDPASLESKLQTKGKVLDSILGYTVEDHVVRIDYYRPRGDEKEAWDAIDLVGFLGQRMQIKVDFQCRDSILAAPLAVEIVRLTDLAQQRGEGGIQRHLGWFFKAPITADGSTPEHALHRQEQVLLDWLGSGAAQAGSDAVPSSR</sequence>
<dbReference type="EC" id="5.5.1.4" evidence="3"/>
<evidence type="ECO:0000259" key="2">
    <source>
        <dbReference type="Pfam" id="PF01658"/>
    </source>
</evidence>
<keyword evidence="5" id="KW-1185">Reference proteome</keyword>
<dbReference type="EMBL" id="JACIBU010000001">
    <property type="protein sequence ID" value="MBB3676661.1"/>
    <property type="molecule type" value="Genomic_DNA"/>
</dbReference>
<organism evidence="4 5">
    <name type="scientific">Modestobacter versicolor</name>
    <dbReference type="NCBI Taxonomy" id="429133"/>
    <lineage>
        <taxon>Bacteria</taxon>
        <taxon>Bacillati</taxon>
        <taxon>Actinomycetota</taxon>
        <taxon>Actinomycetes</taxon>
        <taxon>Geodermatophilales</taxon>
        <taxon>Geodermatophilaceae</taxon>
        <taxon>Modestobacter</taxon>
    </lineage>
</organism>
<dbReference type="GO" id="GO:0004512">
    <property type="term" value="F:inositol-3-phosphate synthase activity"/>
    <property type="evidence" value="ECO:0007669"/>
    <property type="project" value="UniProtKB-EC"/>
</dbReference>
<dbReference type="EMBL" id="QKNV01000001">
    <property type="protein sequence ID" value="PZA23370.1"/>
    <property type="molecule type" value="Genomic_DNA"/>
</dbReference>
<dbReference type="Proteomes" id="UP000580718">
    <property type="component" value="Unassembled WGS sequence"/>
</dbReference>
<reference evidence="4 5" key="1">
    <citation type="submission" date="2018-06" db="EMBL/GenBank/DDBJ databases">
        <title>Draft genome sequence of Modestobacter versicolor CP153-2.</title>
        <authorList>
            <person name="Gundlapally S.R."/>
        </authorList>
    </citation>
    <scope>NUCLEOTIDE SEQUENCE [LARGE SCALE GENOMIC DNA]</scope>
    <source>
        <strain evidence="4 5">CP153-2</strain>
    </source>
</reference>
<protein>
    <submittedName>
        <fullName evidence="4">Inositol-3-phosphate synthase</fullName>
    </submittedName>
    <submittedName>
        <fullName evidence="3">Myo-inositol-1-phosphate synthase</fullName>
        <ecNumber evidence="3">5.5.1.4</ecNumber>
    </submittedName>
</protein>
<dbReference type="InterPro" id="IPR036291">
    <property type="entry name" value="NAD(P)-bd_dom_sf"/>
</dbReference>
<accession>A0A323VHK8</accession>
<evidence type="ECO:0000313" key="4">
    <source>
        <dbReference type="EMBL" id="PZA23370.1"/>
    </source>
</evidence>
<evidence type="ECO:0000313" key="5">
    <source>
        <dbReference type="Proteomes" id="UP000247602"/>
    </source>
</evidence>
<dbReference type="InterPro" id="IPR002587">
    <property type="entry name" value="Myo-inos-1-P_Synthase"/>
</dbReference>
<dbReference type="AlphaFoldDB" id="A0A323VHK8"/>
<dbReference type="InterPro" id="IPR013021">
    <property type="entry name" value="Myo-inos-1-P_Synthase_GAPDH"/>
</dbReference>
<proteinExistence type="inferred from homology"/>
<dbReference type="PIRSF" id="PIRSF015578">
    <property type="entry name" value="Myoinos-ppht_syn"/>
    <property type="match status" value="1"/>
</dbReference>
<keyword evidence="3" id="KW-0413">Isomerase</keyword>
<evidence type="ECO:0000256" key="1">
    <source>
        <dbReference type="ARBA" id="ARBA00010813"/>
    </source>
</evidence>
<dbReference type="PANTHER" id="PTHR11510">
    <property type="entry name" value="MYO-INOSITOL-1 PHOSPHATE SYNTHASE"/>
    <property type="match status" value="1"/>
</dbReference>
<dbReference type="GO" id="GO:0006021">
    <property type="term" value="P:inositol biosynthetic process"/>
    <property type="evidence" value="ECO:0007669"/>
    <property type="project" value="InterPro"/>
</dbReference>
<feature type="domain" description="Myo-inositol-1-phosphate synthase GAPDH-like" evidence="2">
    <location>
        <begin position="236"/>
        <end position="341"/>
    </location>
</feature>
<dbReference type="Proteomes" id="UP000247602">
    <property type="component" value="Unassembled WGS sequence"/>
</dbReference>
<dbReference type="Gene3D" id="3.40.50.720">
    <property type="entry name" value="NAD(P)-binding Rossmann-like Domain"/>
    <property type="match status" value="1"/>
</dbReference>
<gene>
    <name evidence="4" type="ORF">DMO24_00015</name>
    <name evidence="3" type="ORF">FHX36_002396</name>
</gene>